<dbReference type="Proteomes" id="UP000000238">
    <property type="component" value="Chromosome"/>
</dbReference>
<proteinExistence type="predicted"/>
<dbReference type="OrthoDB" id="7063549at2"/>
<keyword evidence="2" id="KW-1185">Reference proteome</keyword>
<sequence>MEDKVELGDYSKILALQEYINSRLRDAYESNKDKGRENLSKFLVDFVEALVDELNANGHSFGRCDYSGDVNFENSEQQYSDGEEMGCGVLLHFHGFAVKASWEGRDKYA</sequence>
<dbReference type="AlphaFoldDB" id="Q2SDN4"/>
<name>Q2SDN4_HAHCH</name>
<reference evidence="1 2" key="1">
    <citation type="journal article" date="2005" name="Nucleic Acids Res.">
        <title>Genomic blueprint of Hahella chejuensis, a marine microbe producing an algicidal agent.</title>
        <authorList>
            <person name="Jeong H."/>
            <person name="Yim J.H."/>
            <person name="Lee C."/>
            <person name="Choi S.-H."/>
            <person name="Park Y.K."/>
            <person name="Yoon S.H."/>
            <person name="Hur C.-G."/>
            <person name="Kang H.-Y."/>
            <person name="Kim D."/>
            <person name="Lee H.H."/>
            <person name="Park K.H."/>
            <person name="Park S.-H."/>
            <person name="Park H.-S."/>
            <person name="Lee H.K."/>
            <person name="Oh T.K."/>
            <person name="Kim J.F."/>
        </authorList>
    </citation>
    <scope>NUCLEOTIDE SEQUENCE [LARGE SCALE GENOMIC DNA]</scope>
    <source>
        <strain evidence="1 2">KCTC 2396</strain>
    </source>
</reference>
<organism evidence="1 2">
    <name type="scientific">Hahella chejuensis (strain KCTC 2396)</name>
    <dbReference type="NCBI Taxonomy" id="349521"/>
    <lineage>
        <taxon>Bacteria</taxon>
        <taxon>Pseudomonadati</taxon>
        <taxon>Pseudomonadota</taxon>
        <taxon>Gammaproteobacteria</taxon>
        <taxon>Oceanospirillales</taxon>
        <taxon>Hahellaceae</taxon>
        <taxon>Hahella</taxon>
    </lineage>
</organism>
<evidence type="ECO:0000313" key="1">
    <source>
        <dbReference type="EMBL" id="ABC31240.1"/>
    </source>
</evidence>
<dbReference type="EMBL" id="CP000155">
    <property type="protein sequence ID" value="ABC31240.1"/>
    <property type="molecule type" value="Genomic_DNA"/>
</dbReference>
<evidence type="ECO:0000313" key="2">
    <source>
        <dbReference type="Proteomes" id="UP000000238"/>
    </source>
</evidence>
<protein>
    <submittedName>
        <fullName evidence="1">Uncharacterized protein</fullName>
    </submittedName>
</protein>
<dbReference type="KEGG" id="hch:HCH_04540"/>
<dbReference type="RefSeq" id="WP_011398307.1">
    <property type="nucleotide sequence ID" value="NC_007645.1"/>
</dbReference>
<dbReference type="HOGENOM" id="CLU_2180153_0_0_6"/>
<accession>Q2SDN4</accession>
<gene>
    <name evidence="1" type="ordered locus">HCH_04540</name>
</gene>
<dbReference type="STRING" id="349521.HCH_04540"/>